<sequence length="261" mass="30410">MYAHRSIDSCYVVPVLPGKMEVLRRFWDEVNTQRAPEAEEHMRAAGLNRLLACAQCLPKGDFLAIYTETNRDLKEEMRNVMSMNTPYSRFLKDQYKDFSGTDFWREENTPKLEPLFDWKDMNPGLEDIGMIKKYAVFAIPILPWKSDNVRHYWEETKGPRFNETEEHLRDLDVVRLVANLQSLPEGDYLIQYIESADDAGTVMRDAASSDHPRSKYVREQYKDFSGIDLSDPRNDIIVDILINWDVKRGFETIQSQIAASE</sequence>
<organism evidence="1 2">
    <name type="scientific">Methanooceanicella nereidis</name>
    <dbReference type="NCBI Taxonomy" id="2052831"/>
    <lineage>
        <taxon>Archaea</taxon>
        <taxon>Methanobacteriati</taxon>
        <taxon>Methanobacteriota</taxon>
        <taxon>Stenosarchaea group</taxon>
        <taxon>Methanomicrobia</taxon>
        <taxon>Methanocellales</taxon>
        <taxon>Methanocellaceae</taxon>
        <taxon>Methanooceanicella</taxon>
    </lineage>
</organism>
<proteinExistence type="predicted"/>
<protein>
    <submittedName>
        <fullName evidence="1">Uncharacterized protein</fullName>
    </submittedName>
</protein>
<accession>A0AAP2RCC9</accession>
<reference evidence="1 2" key="1">
    <citation type="submission" date="2017-11" db="EMBL/GenBank/DDBJ databases">
        <title>Isolation and Characterization of Family Methanocellaceae Species from Potential Methane Hydrate Area Offshore Southwestern Taiwan.</title>
        <authorList>
            <person name="Zhang W.-L."/>
            <person name="Chen W.-C."/>
            <person name="Lai M.-C."/>
            <person name="Chen S.-C."/>
        </authorList>
    </citation>
    <scope>NUCLEOTIDE SEQUENCE [LARGE SCALE GENOMIC DNA]</scope>
    <source>
        <strain evidence="1 2">CWC-04</strain>
    </source>
</reference>
<dbReference type="AlphaFoldDB" id="A0AAP2RCC9"/>
<dbReference type="RefSeq" id="WP_230740582.1">
    <property type="nucleotide sequence ID" value="NZ_PGCK01000002.1"/>
</dbReference>
<keyword evidence="2" id="KW-1185">Reference proteome</keyword>
<dbReference type="EMBL" id="PGCK01000002">
    <property type="protein sequence ID" value="MCD1294020.1"/>
    <property type="molecule type" value="Genomic_DNA"/>
</dbReference>
<comment type="caution">
    <text evidence="1">The sequence shown here is derived from an EMBL/GenBank/DDBJ whole genome shotgun (WGS) entry which is preliminary data.</text>
</comment>
<gene>
    <name evidence="1" type="ORF">CUJ83_03300</name>
</gene>
<evidence type="ECO:0000313" key="2">
    <source>
        <dbReference type="Proteomes" id="UP001320159"/>
    </source>
</evidence>
<dbReference type="Proteomes" id="UP001320159">
    <property type="component" value="Unassembled WGS sequence"/>
</dbReference>
<evidence type="ECO:0000313" key="1">
    <source>
        <dbReference type="EMBL" id="MCD1294020.1"/>
    </source>
</evidence>
<name>A0AAP2RCC9_9EURY</name>